<sequence length="1083" mass="118052">MEVSVQTVRADSGPTMVPSLTRAHFNSASTVRGSVRDNSLDVITEEKEVLITQVPESPYSAPPRLRQVNGNGDLPPDGVFVSVDDVEQFILDYDAKLPKSAPGAALRRAQHIISPPVPPIVPHVSSDDEDYETDLEYDEEVWLNPDKRNEHDITGRAKYVKVCSDLGVTPVTSYLENLSEREINLKFYGLGVASAKALSVPLETNTVTEKLNLEGNGLEREGARFLCRILKENLYITELVLSENQIGNDGAKAVCDLLMSNRCITKLDLSGNQIDDSCAHLFGNVLANNMCLKHLKLAHNRFEEIGAKHFKGALSDNESLELFDLSWNHFGCKGAAMLAEGLQENVGLKYFFMPMAGLGSAGSVLIRDVLANNRTVLELDIRYCRIPVGGAPHIARGLLENDVLQVLKVGSNPFDADSAMELLKAVDGNDACAIRHLDLSNIFVKTEFVELAHKLQEQRGVTVQYEGVLPSAPKHQRSVAEMVRFRTDPIGHLRQALQQGSMAPSEVFHLNGPAKITRQEFTDTIRMAQLDLTAEQINILFGKVNINGLIDIEAIMLALLCLLVAASTVDGYINLTSLSYVRLEDDNGGFTLGASTYNRIAFDPTQGILYSLATEPGRLTVFSLNLDGTLTQRAVHAFATSTEGHPLDVEFCSSADPGTNDRLAISFRDPNSPSAEGDVHFYQPLTAGNYDLSIPITTTTVGAEPLDMEFTPDCLNLLVANKGKPSLLSGGTVRDPEGIISKLVLAAQHVPGSTITTTAISFSAVNDQANLNELLAKNFRPWPLRTNDGPIADITPSKNMEPVNLIAAPNNNVVYAALPRFPIYSTYQPRQIKWVVQDEAQWMITLDSGYIDEIPEYSNYRGAIQGKVLASSDGSVAPELDVSAELIGMLDDNTKLGEAEISIEDGKGADGTKLENLFLNGGRGISIRRGSDLSIATSLIDNVERETAQNFRTIFNSGMTDPSKTPQQERDVTSPSFGPDLSVIETGIYENQKVLFLGGGSSGIIYVYVLVPDTDCPQPYFHSAKRFGNTFLTWQAAYNQGQVGDIGITDMLYIPRQGQRTVDVLAVASATSNSIHTYLVSEV</sequence>
<feature type="compositionally biased region" description="Polar residues" evidence="1">
    <location>
        <begin position="955"/>
        <end position="966"/>
    </location>
</feature>
<name>A0ABD0LUP0_9CAEN</name>
<comment type="caution">
    <text evidence="2">The sequence shown here is derived from an EMBL/GenBank/DDBJ whole genome shotgun (WGS) entry which is preliminary data.</text>
</comment>
<dbReference type="InterPro" id="IPR001611">
    <property type="entry name" value="Leu-rich_rpt"/>
</dbReference>
<accession>A0ABD0LUP0</accession>
<dbReference type="EMBL" id="JACVVK020000024">
    <property type="protein sequence ID" value="KAK7502801.1"/>
    <property type="molecule type" value="Genomic_DNA"/>
</dbReference>
<evidence type="ECO:0000256" key="1">
    <source>
        <dbReference type="SAM" id="MobiDB-lite"/>
    </source>
</evidence>
<dbReference type="Proteomes" id="UP001519460">
    <property type="component" value="Unassembled WGS sequence"/>
</dbReference>
<dbReference type="InterPro" id="IPR032675">
    <property type="entry name" value="LRR_dom_sf"/>
</dbReference>
<evidence type="ECO:0000313" key="3">
    <source>
        <dbReference type="Proteomes" id="UP001519460"/>
    </source>
</evidence>
<reference evidence="2 3" key="1">
    <citation type="journal article" date="2023" name="Sci. Data">
        <title>Genome assembly of the Korean intertidal mud-creeper Batillaria attramentaria.</title>
        <authorList>
            <person name="Patra A.K."/>
            <person name="Ho P.T."/>
            <person name="Jun S."/>
            <person name="Lee S.J."/>
            <person name="Kim Y."/>
            <person name="Won Y.J."/>
        </authorList>
    </citation>
    <scope>NUCLEOTIDE SEQUENCE [LARGE SCALE GENOMIC DNA]</scope>
    <source>
        <strain evidence="2">Wonlab-2016</strain>
    </source>
</reference>
<protein>
    <submittedName>
        <fullName evidence="2">Uncharacterized protein</fullName>
    </submittedName>
</protein>
<dbReference type="InterPro" id="IPR052394">
    <property type="entry name" value="LRR-containing"/>
</dbReference>
<dbReference type="SMART" id="SM00368">
    <property type="entry name" value="LRR_RI"/>
    <property type="match status" value="7"/>
</dbReference>
<dbReference type="PANTHER" id="PTHR24114">
    <property type="entry name" value="LEUCINE RICH REPEAT FAMILY PROTEIN"/>
    <property type="match status" value="1"/>
</dbReference>
<dbReference type="Gene3D" id="3.80.10.10">
    <property type="entry name" value="Ribonuclease Inhibitor"/>
    <property type="match status" value="3"/>
</dbReference>
<proteinExistence type="predicted"/>
<evidence type="ECO:0000313" key="2">
    <source>
        <dbReference type="EMBL" id="KAK7502801.1"/>
    </source>
</evidence>
<dbReference type="AlphaFoldDB" id="A0ABD0LUP0"/>
<dbReference type="Pfam" id="PF13516">
    <property type="entry name" value="LRR_6"/>
    <property type="match status" value="3"/>
</dbReference>
<dbReference type="SUPFAM" id="SSF52047">
    <property type="entry name" value="RNI-like"/>
    <property type="match status" value="1"/>
</dbReference>
<organism evidence="2 3">
    <name type="scientific">Batillaria attramentaria</name>
    <dbReference type="NCBI Taxonomy" id="370345"/>
    <lineage>
        <taxon>Eukaryota</taxon>
        <taxon>Metazoa</taxon>
        <taxon>Spiralia</taxon>
        <taxon>Lophotrochozoa</taxon>
        <taxon>Mollusca</taxon>
        <taxon>Gastropoda</taxon>
        <taxon>Caenogastropoda</taxon>
        <taxon>Sorbeoconcha</taxon>
        <taxon>Cerithioidea</taxon>
        <taxon>Batillariidae</taxon>
        <taxon>Batillaria</taxon>
    </lineage>
</organism>
<keyword evidence="3" id="KW-1185">Reference proteome</keyword>
<dbReference type="PANTHER" id="PTHR24114:SF2">
    <property type="entry name" value="F-BOX DOMAIN-CONTAINING PROTEIN-RELATED"/>
    <property type="match status" value="1"/>
</dbReference>
<gene>
    <name evidence="2" type="ORF">BaRGS_00006051</name>
</gene>
<feature type="region of interest" description="Disordered" evidence="1">
    <location>
        <begin position="955"/>
        <end position="976"/>
    </location>
</feature>